<dbReference type="NCBIfam" id="NF033543">
    <property type="entry name" value="transpos_IS256"/>
    <property type="match status" value="1"/>
</dbReference>
<evidence type="ECO:0000256" key="4">
    <source>
        <dbReference type="ARBA" id="ARBA00023125"/>
    </source>
</evidence>
<evidence type="ECO:0000256" key="6">
    <source>
        <dbReference type="RuleBase" id="RU365089"/>
    </source>
</evidence>
<keyword evidence="4 6" id="KW-0238">DNA-binding</keyword>
<protein>
    <recommendedName>
        <fullName evidence="6">Mutator family transposase</fullName>
    </recommendedName>
</protein>
<dbReference type="PANTHER" id="PTHR33217:SF8">
    <property type="entry name" value="MUTATOR FAMILY TRANSPOSASE"/>
    <property type="match status" value="1"/>
</dbReference>
<keyword evidence="3 6" id="KW-0815">Transposition</keyword>
<dbReference type="GO" id="GO:0003677">
    <property type="term" value="F:DNA binding"/>
    <property type="evidence" value="ECO:0007669"/>
    <property type="project" value="UniProtKB-UniRule"/>
</dbReference>
<evidence type="ECO:0000256" key="3">
    <source>
        <dbReference type="ARBA" id="ARBA00022578"/>
    </source>
</evidence>
<sequence>MVRKKEVYKVKPMTQGKKNIITALLDEYNIQSAEDIQDALKDLLGGTIQEMMEAEMDDHLGYEKYDRSNEPNYRNGSKSKKIRSKYGEMDINVPQDRQSTFEPRIVRKRQKDISAIDDKIISLYAKGMTTRQISETIEDIYGFEVSEGMISDITDRLLPEIEEWQQRPLAAVYPIVFIDAVHFSVRDNNVIRKLAAYVVLGINDAGRKEVLSIQIGENESSKYWLSILNELKNRGVKDILILCADGLTGIKESISVAFPKTEYQRCIVHQVRNTLKYVPDKDKKAFAKDLKAIYHAPSEEIGHANMTEVTEKWQDKYPNAMKSWETNWDAISPIFKFSSDVRKVIYTTNAIESLNSTYRRLNRQRSVFPTDTSLLKALYLATFEATKKWTMTLRNWGKVYGELSIMYEGRLSE</sequence>
<evidence type="ECO:0000256" key="1">
    <source>
        <dbReference type="ARBA" id="ARBA00002190"/>
    </source>
</evidence>
<proteinExistence type="inferred from homology"/>
<accession>A0A1W1XX17</accession>
<gene>
    <name evidence="7" type="ORF">SAMN02745134_03549</name>
</gene>
<dbReference type="PROSITE" id="PS01007">
    <property type="entry name" value="TRANSPOSASE_MUTATOR"/>
    <property type="match status" value="1"/>
</dbReference>
<comment type="function">
    <text evidence="1 6">Required for the transposition of the insertion element.</text>
</comment>
<evidence type="ECO:0000313" key="7">
    <source>
        <dbReference type="EMBL" id="SMC28509.1"/>
    </source>
</evidence>
<dbReference type="GO" id="GO:0004803">
    <property type="term" value="F:transposase activity"/>
    <property type="evidence" value="ECO:0007669"/>
    <property type="project" value="UniProtKB-UniRule"/>
</dbReference>
<comment type="similarity">
    <text evidence="2 6">Belongs to the transposase mutator family.</text>
</comment>
<dbReference type="OrthoDB" id="9779930at2"/>
<dbReference type="EMBL" id="FWXH01000026">
    <property type="protein sequence ID" value="SMC28509.1"/>
    <property type="molecule type" value="Genomic_DNA"/>
</dbReference>
<evidence type="ECO:0000256" key="2">
    <source>
        <dbReference type="ARBA" id="ARBA00010961"/>
    </source>
</evidence>
<dbReference type="AlphaFoldDB" id="A0A1W1XX17"/>
<dbReference type="GO" id="GO:0006313">
    <property type="term" value="P:DNA transposition"/>
    <property type="evidence" value="ECO:0007669"/>
    <property type="project" value="UniProtKB-UniRule"/>
</dbReference>
<organism evidence="7 8">
    <name type="scientific">Clostridium acidisoli DSM 12555</name>
    <dbReference type="NCBI Taxonomy" id="1121291"/>
    <lineage>
        <taxon>Bacteria</taxon>
        <taxon>Bacillati</taxon>
        <taxon>Bacillota</taxon>
        <taxon>Clostridia</taxon>
        <taxon>Eubacteriales</taxon>
        <taxon>Clostridiaceae</taxon>
        <taxon>Clostridium</taxon>
    </lineage>
</organism>
<dbReference type="InterPro" id="IPR001207">
    <property type="entry name" value="Transposase_mutator"/>
</dbReference>
<evidence type="ECO:0000313" key="8">
    <source>
        <dbReference type="Proteomes" id="UP000192468"/>
    </source>
</evidence>
<dbReference type="Pfam" id="PF00872">
    <property type="entry name" value="Transposase_mut"/>
    <property type="match status" value="1"/>
</dbReference>
<reference evidence="7 8" key="1">
    <citation type="submission" date="2017-04" db="EMBL/GenBank/DDBJ databases">
        <authorList>
            <person name="Afonso C.L."/>
            <person name="Miller P.J."/>
            <person name="Scott M.A."/>
            <person name="Spackman E."/>
            <person name="Goraichik I."/>
            <person name="Dimitrov K.M."/>
            <person name="Suarez D.L."/>
            <person name="Swayne D.E."/>
        </authorList>
    </citation>
    <scope>NUCLEOTIDE SEQUENCE [LARGE SCALE GENOMIC DNA]</scope>
    <source>
        <strain evidence="7 8">DSM 12555</strain>
    </source>
</reference>
<keyword evidence="6" id="KW-0814">Transposable element</keyword>
<evidence type="ECO:0000256" key="5">
    <source>
        <dbReference type="ARBA" id="ARBA00023172"/>
    </source>
</evidence>
<dbReference type="Proteomes" id="UP000192468">
    <property type="component" value="Unassembled WGS sequence"/>
</dbReference>
<name>A0A1W1XX17_9CLOT</name>
<dbReference type="PANTHER" id="PTHR33217">
    <property type="entry name" value="TRANSPOSASE FOR INSERTION SEQUENCE ELEMENT IS1081"/>
    <property type="match status" value="1"/>
</dbReference>
<keyword evidence="5 6" id="KW-0233">DNA recombination</keyword>
<keyword evidence="8" id="KW-1185">Reference proteome</keyword>